<comment type="caution">
    <text evidence="1">The sequence shown here is derived from an EMBL/GenBank/DDBJ whole genome shotgun (WGS) entry which is preliminary data.</text>
</comment>
<evidence type="ECO:0000313" key="1">
    <source>
        <dbReference type="EMBL" id="TRX89688.1"/>
    </source>
</evidence>
<evidence type="ECO:0008006" key="3">
    <source>
        <dbReference type="Google" id="ProtNLM"/>
    </source>
</evidence>
<sequence length="109" mass="12517">MTCDWRFELHKRLCSQSSRSDLSGGWYFLHFSKTLTPPVGLRPPEFVFTGAVNENFDIRNFGCLVFDLVTGQPLFCVAWYLSESERDDDHLLAFTAGLISPLPENLYKH</sequence>
<accession>A0A553HNZ8</accession>
<dbReference type="STRING" id="2512241.A0A553HNZ8"/>
<dbReference type="SUPFAM" id="SSF56112">
    <property type="entry name" value="Protein kinase-like (PK-like)"/>
    <property type="match status" value="1"/>
</dbReference>
<dbReference type="OrthoDB" id="4951375at2759"/>
<dbReference type="EMBL" id="VFLP01000064">
    <property type="protein sequence ID" value="TRX89688.1"/>
    <property type="molecule type" value="Genomic_DNA"/>
</dbReference>
<protein>
    <recommendedName>
        <fullName evidence="3">Protein kinase domain-containing protein</fullName>
    </recommendedName>
</protein>
<dbReference type="InterPro" id="IPR011009">
    <property type="entry name" value="Kinase-like_dom_sf"/>
</dbReference>
<dbReference type="Proteomes" id="UP000319160">
    <property type="component" value="Unassembled WGS sequence"/>
</dbReference>
<gene>
    <name evidence="1" type="ORF">FHL15_009438</name>
</gene>
<dbReference type="Gene3D" id="1.10.510.10">
    <property type="entry name" value="Transferase(Phosphotransferase) domain 1"/>
    <property type="match status" value="1"/>
</dbReference>
<organism evidence="1 2">
    <name type="scientific">Xylaria flabelliformis</name>
    <dbReference type="NCBI Taxonomy" id="2512241"/>
    <lineage>
        <taxon>Eukaryota</taxon>
        <taxon>Fungi</taxon>
        <taxon>Dikarya</taxon>
        <taxon>Ascomycota</taxon>
        <taxon>Pezizomycotina</taxon>
        <taxon>Sordariomycetes</taxon>
        <taxon>Xylariomycetidae</taxon>
        <taxon>Xylariales</taxon>
        <taxon>Xylariaceae</taxon>
        <taxon>Xylaria</taxon>
    </lineage>
</organism>
<proteinExistence type="predicted"/>
<evidence type="ECO:0000313" key="2">
    <source>
        <dbReference type="Proteomes" id="UP000319160"/>
    </source>
</evidence>
<reference evidence="2" key="1">
    <citation type="submission" date="2019-06" db="EMBL/GenBank/DDBJ databases">
        <title>Draft genome sequence of the griseofulvin-producing fungus Xylaria cubensis strain G536.</title>
        <authorList>
            <person name="Mead M.E."/>
            <person name="Raja H.A."/>
            <person name="Steenwyk J.L."/>
            <person name="Knowles S.L."/>
            <person name="Oberlies N.H."/>
            <person name="Rokas A."/>
        </authorList>
    </citation>
    <scope>NUCLEOTIDE SEQUENCE [LARGE SCALE GENOMIC DNA]</scope>
    <source>
        <strain evidence="2">G536</strain>
    </source>
</reference>
<dbReference type="AlphaFoldDB" id="A0A553HNZ8"/>
<name>A0A553HNZ8_9PEZI</name>
<keyword evidence="2" id="KW-1185">Reference proteome</keyword>